<dbReference type="Proteomes" id="UP000026962">
    <property type="component" value="Chromosome 5"/>
</dbReference>
<dbReference type="Gramene" id="OPUNC05G21810.1">
    <property type="protein sequence ID" value="OPUNC05G21810.1"/>
    <property type="gene ID" value="OPUNC05G21810"/>
</dbReference>
<protein>
    <recommendedName>
        <fullName evidence="4">DUF834 domain-containing protein</fullName>
    </recommendedName>
</protein>
<evidence type="ECO:0000256" key="1">
    <source>
        <dbReference type="SAM" id="MobiDB-lite"/>
    </source>
</evidence>
<evidence type="ECO:0000313" key="3">
    <source>
        <dbReference type="Proteomes" id="UP000026962"/>
    </source>
</evidence>
<evidence type="ECO:0000313" key="2">
    <source>
        <dbReference type="EnsemblPlants" id="OPUNC05G21810.1"/>
    </source>
</evidence>
<feature type="region of interest" description="Disordered" evidence="1">
    <location>
        <begin position="1"/>
        <end position="30"/>
    </location>
</feature>
<accession>A0A0E0L563</accession>
<organism evidence="2">
    <name type="scientific">Oryza punctata</name>
    <name type="common">Red rice</name>
    <dbReference type="NCBI Taxonomy" id="4537"/>
    <lineage>
        <taxon>Eukaryota</taxon>
        <taxon>Viridiplantae</taxon>
        <taxon>Streptophyta</taxon>
        <taxon>Embryophyta</taxon>
        <taxon>Tracheophyta</taxon>
        <taxon>Spermatophyta</taxon>
        <taxon>Magnoliopsida</taxon>
        <taxon>Liliopsida</taxon>
        <taxon>Poales</taxon>
        <taxon>Poaceae</taxon>
        <taxon>BOP clade</taxon>
        <taxon>Oryzoideae</taxon>
        <taxon>Oryzeae</taxon>
        <taxon>Oryzinae</taxon>
        <taxon>Oryza</taxon>
    </lineage>
</organism>
<evidence type="ECO:0008006" key="4">
    <source>
        <dbReference type="Google" id="ProtNLM"/>
    </source>
</evidence>
<feature type="region of interest" description="Disordered" evidence="1">
    <location>
        <begin position="99"/>
        <end position="126"/>
    </location>
</feature>
<keyword evidence="3" id="KW-1185">Reference proteome</keyword>
<reference evidence="2" key="2">
    <citation type="submission" date="2018-05" db="EMBL/GenBank/DDBJ databases">
        <title>OpunRS2 (Oryza punctata Reference Sequence Version 2).</title>
        <authorList>
            <person name="Zhang J."/>
            <person name="Kudrna D."/>
            <person name="Lee S."/>
            <person name="Talag J."/>
            <person name="Welchert J."/>
            <person name="Wing R.A."/>
        </authorList>
    </citation>
    <scope>NUCLEOTIDE SEQUENCE [LARGE SCALE GENOMIC DNA]</scope>
</reference>
<dbReference type="AlphaFoldDB" id="A0A0E0L563"/>
<sequence length="126" mass="13457">MSPCAIVCTRQPTSKRHATAPRRSASTVAPTPIENTLARQNGDGLFRQVTEGDRNEHRLLSGVPGGSNGSVHDAARVDDALWAPSSGAPAGVLFKQQANECEEDNSVDEGERTSAASQRRSCDQQR</sequence>
<dbReference type="HOGENOM" id="CLU_1985212_0_0_1"/>
<name>A0A0E0L563_ORYPU</name>
<dbReference type="EnsemblPlants" id="OPUNC05G21810.1">
    <property type="protein sequence ID" value="OPUNC05G21810.1"/>
    <property type="gene ID" value="OPUNC05G21810"/>
</dbReference>
<reference evidence="2" key="1">
    <citation type="submission" date="2015-04" db="UniProtKB">
        <authorList>
            <consortium name="EnsemblPlants"/>
        </authorList>
    </citation>
    <scope>IDENTIFICATION</scope>
</reference>
<proteinExistence type="predicted"/>